<comment type="caution">
    <text evidence="2">The sequence shown here is derived from an EMBL/GenBank/DDBJ whole genome shotgun (WGS) entry which is preliminary data.</text>
</comment>
<feature type="non-terminal residue" evidence="2">
    <location>
        <position position="232"/>
    </location>
</feature>
<evidence type="ECO:0000256" key="1">
    <source>
        <dbReference type="SAM" id="MobiDB-lite"/>
    </source>
</evidence>
<dbReference type="EMBL" id="JATN01000321">
    <property type="protein sequence ID" value="EUC59168.1"/>
    <property type="molecule type" value="Genomic_DNA"/>
</dbReference>
<evidence type="ECO:0000313" key="2">
    <source>
        <dbReference type="EMBL" id="EUC59168.1"/>
    </source>
</evidence>
<accession>A0A0A1ULM1</accession>
<dbReference type="OrthoDB" id="3212410at2759"/>
<proteinExistence type="predicted"/>
<gene>
    <name evidence="2" type="ORF">RSOL_299300</name>
</gene>
<protein>
    <submittedName>
        <fullName evidence="2">Uncharacterized protein</fullName>
    </submittedName>
</protein>
<organism evidence="2 3">
    <name type="scientific">Rhizoctonia solani AG-3 Rhs1AP</name>
    <dbReference type="NCBI Taxonomy" id="1086054"/>
    <lineage>
        <taxon>Eukaryota</taxon>
        <taxon>Fungi</taxon>
        <taxon>Dikarya</taxon>
        <taxon>Basidiomycota</taxon>
        <taxon>Agaricomycotina</taxon>
        <taxon>Agaricomycetes</taxon>
        <taxon>Cantharellales</taxon>
        <taxon>Ceratobasidiaceae</taxon>
        <taxon>Rhizoctonia</taxon>
    </lineage>
</organism>
<dbReference type="AlphaFoldDB" id="A0A0A1ULM1"/>
<feature type="compositionally biased region" description="Acidic residues" evidence="1">
    <location>
        <begin position="138"/>
        <end position="149"/>
    </location>
</feature>
<reference evidence="3" key="1">
    <citation type="journal article" date="2014" name="Genome Announc.">
        <title>Draft genome sequence of the plant-pathogenic soil fungus Rhizoctonia solani anastomosis group 3 strain Rhs1AP.</title>
        <authorList>
            <person name="Cubeta M.A."/>
            <person name="Thomas E."/>
            <person name="Dean R.A."/>
            <person name="Jabaji S."/>
            <person name="Neate S.M."/>
            <person name="Tavantzis S."/>
            <person name="Toda T."/>
            <person name="Vilgalys R."/>
            <person name="Bharathan N."/>
            <person name="Fedorova-Abrams N."/>
            <person name="Pakala S.B."/>
            <person name="Pakala S.M."/>
            <person name="Zafar N."/>
            <person name="Joardar V."/>
            <person name="Losada L."/>
            <person name="Nierman W.C."/>
        </authorList>
    </citation>
    <scope>NUCLEOTIDE SEQUENCE [LARGE SCALE GENOMIC DNA]</scope>
    <source>
        <strain evidence="3">AG-3</strain>
    </source>
</reference>
<evidence type="ECO:0000313" key="3">
    <source>
        <dbReference type="Proteomes" id="UP000030108"/>
    </source>
</evidence>
<dbReference type="Proteomes" id="UP000030108">
    <property type="component" value="Unassembled WGS sequence"/>
</dbReference>
<name>A0A0A1ULM1_9AGAM</name>
<feature type="region of interest" description="Disordered" evidence="1">
    <location>
        <begin position="137"/>
        <end position="157"/>
    </location>
</feature>
<sequence length="232" mass="26798">MATLSSDRCYYDASLETLRELYLARGYPLHEVNGWLRKHAESRWINRLAPREESTQSGLLVLKTRFNPVWDFINIHSVHDAVKLEWEKEFTSIESTLRQLTLMDVGVRSVPAPHRRKRRVRKAVFLGATLASVGEVISESEEEQSESEDPFGGRLPDKRRCIEAERKESQSLGRDANARTRLAKLTQAGMLVSRKRALTLGDLAATWRKVVLAYDEDKTYLAPRYIEQFWHQ</sequence>